<dbReference type="EMBL" id="JAIOUQ010000001">
    <property type="protein sequence ID" value="MBZ2164489.1"/>
    <property type="molecule type" value="Genomic_DNA"/>
</dbReference>
<organism evidence="2 3">
    <name type="scientific">Methanobacterium spitsbergense</name>
    <dbReference type="NCBI Taxonomy" id="2874285"/>
    <lineage>
        <taxon>Archaea</taxon>
        <taxon>Methanobacteriati</taxon>
        <taxon>Methanobacteriota</taxon>
        <taxon>Methanomada group</taxon>
        <taxon>Methanobacteria</taxon>
        <taxon>Methanobacteriales</taxon>
        <taxon>Methanobacteriaceae</taxon>
        <taxon>Methanobacterium</taxon>
    </lineage>
</organism>
<gene>
    <name evidence="2" type="ORF">K8N75_00260</name>
</gene>
<keyword evidence="1" id="KW-1133">Transmembrane helix</keyword>
<dbReference type="AlphaFoldDB" id="A0A8T5UV08"/>
<evidence type="ECO:0000313" key="3">
    <source>
        <dbReference type="Proteomes" id="UP000825933"/>
    </source>
</evidence>
<protein>
    <submittedName>
        <fullName evidence="2">Uncharacterized protein</fullName>
    </submittedName>
</protein>
<keyword evidence="1" id="KW-0472">Membrane</keyword>
<evidence type="ECO:0000313" key="2">
    <source>
        <dbReference type="EMBL" id="MBZ2164489.1"/>
    </source>
</evidence>
<evidence type="ECO:0000256" key="1">
    <source>
        <dbReference type="SAM" id="Phobius"/>
    </source>
</evidence>
<proteinExistence type="predicted"/>
<sequence length="173" mass="18855">MDRNQYLFPGIIILVVVLVVLVFAFALGGNNTFNSGTVSFQYPNSWSQENQVGNFSNSSIYSAVTLTANYADASGKNQPAYIVVQMQQKTNGALNLPTTNNIVLNTTNSSVASTTVNNVTASQIGSVGTNIATKYTIIDKNNNYYLLTYICPRFALNQTEQAYNNLLTSLKIN</sequence>
<accession>A0A8T5UV08</accession>
<keyword evidence="1" id="KW-0812">Transmembrane</keyword>
<feature type="transmembrane region" description="Helical" evidence="1">
    <location>
        <begin position="6"/>
        <end position="27"/>
    </location>
</feature>
<comment type="caution">
    <text evidence="2">The sequence shown here is derived from an EMBL/GenBank/DDBJ whole genome shotgun (WGS) entry which is preliminary data.</text>
</comment>
<name>A0A8T5UV08_9EURY</name>
<reference evidence="3" key="1">
    <citation type="journal article" date="2022" name="Microbiol. Resour. Announc.">
        <title>Draft Genome Sequence of a Methanogenic Archaeon from West Spitsbergen Permafrost.</title>
        <authorList>
            <person name="Trubitsyn V."/>
            <person name="Rivkina E."/>
            <person name="Shcherbakova V."/>
        </authorList>
    </citation>
    <scope>NUCLEOTIDE SEQUENCE [LARGE SCALE GENOMIC DNA]</scope>
    <source>
        <strain evidence="3">VT</strain>
    </source>
</reference>
<keyword evidence="3" id="KW-1185">Reference proteome</keyword>
<dbReference type="Proteomes" id="UP000825933">
    <property type="component" value="Unassembled WGS sequence"/>
</dbReference>